<evidence type="ECO:0000259" key="9">
    <source>
        <dbReference type="PROSITE" id="PS51462"/>
    </source>
</evidence>
<comment type="catalytic activity">
    <reaction evidence="1">
        <text>GDP-alpha-D-mannose + H2O = alpha-D-mannose 1-phosphate + GMP + 2 H(+)</text>
        <dbReference type="Rhea" id="RHEA:27978"/>
        <dbReference type="ChEBI" id="CHEBI:15377"/>
        <dbReference type="ChEBI" id="CHEBI:15378"/>
        <dbReference type="ChEBI" id="CHEBI:57527"/>
        <dbReference type="ChEBI" id="CHEBI:58115"/>
        <dbReference type="ChEBI" id="CHEBI:58409"/>
    </reaction>
</comment>
<name>A0A1V9DMW7_9GAMM</name>
<dbReference type="InterPro" id="IPR000086">
    <property type="entry name" value="NUDIX_hydrolase_dom"/>
</dbReference>
<keyword evidence="11" id="KW-1185">Reference proteome</keyword>
<evidence type="ECO:0000256" key="3">
    <source>
        <dbReference type="ARBA" id="ARBA00007275"/>
    </source>
</evidence>
<dbReference type="Pfam" id="PF00293">
    <property type="entry name" value="NUDIX"/>
    <property type="match status" value="1"/>
</dbReference>
<dbReference type="PANTHER" id="PTHR11839:SF18">
    <property type="entry name" value="NUDIX HYDROLASE DOMAIN-CONTAINING PROTEIN"/>
    <property type="match status" value="1"/>
</dbReference>
<reference evidence="10 11" key="1">
    <citation type="submission" date="2017-02" db="EMBL/GenBank/DDBJ databases">
        <title>Whole genome shotgun sequence of Pantoea agglomerans strain AS1 isolated from a cycad, Zamia floridana in Central Florida, USA.</title>
        <authorList>
            <person name="Lata P."/>
            <person name="Govindarajan S."/>
            <person name="Qi F."/>
            <person name="Li J.-L."/>
            <person name="Maurya S.K."/>
            <person name="Sahoo M.K."/>
        </authorList>
    </citation>
    <scope>NUCLEOTIDE SEQUENCE [LARGE SCALE GENOMIC DNA]</scope>
    <source>
        <strain evidence="10 11">AS1</strain>
    </source>
</reference>
<keyword evidence="6" id="KW-0378">Hydrolase</keyword>
<dbReference type="AlphaFoldDB" id="A0A1V9DMW7"/>
<evidence type="ECO:0000256" key="7">
    <source>
        <dbReference type="ARBA" id="ARBA00032162"/>
    </source>
</evidence>
<protein>
    <recommendedName>
        <fullName evidence="5">GDP-mannose pyrophosphatase</fullName>
    </recommendedName>
    <alternativeName>
        <fullName evidence="7">GDP-mannose hydrolase</fullName>
    </alternativeName>
    <alternativeName>
        <fullName evidence="8">GDPMK</fullName>
    </alternativeName>
</protein>
<comment type="cofactor">
    <cofactor evidence="2">
        <name>Mg(2+)</name>
        <dbReference type="ChEBI" id="CHEBI:18420"/>
    </cofactor>
</comment>
<dbReference type="SUPFAM" id="SSF55811">
    <property type="entry name" value="Nudix"/>
    <property type="match status" value="1"/>
</dbReference>
<evidence type="ECO:0000256" key="2">
    <source>
        <dbReference type="ARBA" id="ARBA00001946"/>
    </source>
</evidence>
<evidence type="ECO:0000256" key="8">
    <source>
        <dbReference type="ARBA" id="ARBA00032272"/>
    </source>
</evidence>
<proteinExistence type="inferred from homology"/>
<evidence type="ECO:0000313" key="10">
    <source>
        <dbReference type="EMBL" id="OQP35188.1"/>
    </source>
</evidence>
<dbReference type="GO" id="GO:0005829">
    <property type="term" value="C:cytosol"/>
    <property type="evidence" value="ECO:0007669"/>
    <property type="project" value="TreeGrafter"/>
</dbReference>
<dbReference type="Gene3D" id="3.90.79.10">
    <property type="entry name" value="Nucleoside Triphosphate Pyrophosphohydrolase"/>
    <property type="match status" value="1"/>
</dbReference>
<dbReference type="EMBL" id="MWUE01000008">
    <property type="protein sequence ID" value="OQP35188.1"/>
    <property type="molecule type" value="Genomic_DNA"/>
</dbReference>
<comment type="subunit">
    <text evidence="4">Homodimer.</text>
</comment>
<evidence type="ECO:0000256" key="6">
    <source>
        <dbReference type="ARBA" id="ARBA00022801"/>
    </source>
</evidence>
<dbReference type="PANTHER" id="PTHR11839">
    <property type="entry name" value="UDP/ADP-SUGAR PYROPHOSPHATASE"/>
    <property type="match status" value="1"/>
</dbReference>
<evidence type="ECO:0000256" key="4">
    <source>
        <dbReference type="ARBA" id="ARBA00011738"/>
    </source>
</evidence>
<organism evidence="10 11">
    <name type="scientific">Pantoea latae</name>
    <dbReference type="NCBI Taxonomy" id="1964541"/>
    <lineage>
        <taxon>Bacteria</taxon>
        <taxon>Pseudomonadati</taxon>
        <taxon>Pseudomonadota</taxon>
        <taxon>Gammaproteobacteria</taxon>
        <taxon>Enterobacterales</taxon>
        <taxon>Erwiniaceae</taxon>
        <taxon>Pantoea</taxon>
    </lineage>
</organism>
<gene>
    <name evidence="10" type="ORF">B2J69_06675</name>
</gene>
<evidence type="ECO:0000256" key="5">
    <source>
        <dbReference type="ARBA" id="ARBA00016377"/>
    </source>
</evidence>
<dbReference type="InterPro" id="IPR020084">
    <property type="entry name" value="NUDIX_hydrolase_CS"/>
</dbReference>
<comment type="similarity">
    <text evidence="3">Belongs to the Nudix hydrolase family. NudK subfamily.</text>
</comment>
<feature type="domain" description="Nudix hydrolase" evidence="9">
    <location>
        <begin position="44"/>
        <end position="171"/>
    </location>
</feature>
<evidence type="ECO:0000256" key="1">
    <source>
        <dbReference type="ARBA" id="ARBA00000847"/>
    </source>
</evidence>
<dbReference type="GO" id="GO:0006753">
    <property type="term" value="P:nucleoside phosphate metabolic process"/>
    <property type="evidence" value="ECO:0007669"/>
    <property type="project" value="TreeGrafter"/>
</dbReference>
<dbReference type="GO" id="GO:0016787">
    <property type="term" value="F:hydrolase activity"/>
    <property type="evidence" value="ECO:0007669"/>
    <property type="project" value="UniProtKB-KW"/>
</dbReference>
<dbReference type="OrthoDB" id="9810648at2"/>
<comment type="caution">
    <text evidence="10">The sequence shown here is derived from an EMBL/GenBank/DDBJ whole genome shotgun (WGS) entry which is preliminary data.</text>
</comment>
<evidence type="ECO:0000313" key="11">
    <source>
        <dbReference type="Proteomes" id="UP000192769"/>
    </source>
</evidence>
<dbReference type="InterPro" id="IPR015797">
    <property type="entry name" value="NUDIX_hydrolase-like_dom_sf"/>
</dbReference>
<dbReference type="PROSITE" id="PS51462">
    <property type="entry name" value="NUDIX"/>
    <property type="match status" value="1"/>
</dbReference>
<dbReference type="Proteomes" id="UP000192769">
    <property type="component" value="Unassembled WGS sequence"/>
</dbReference>
<dbReference type="RefSeq" id="WP_081137610.1">
    <property type="nucleotide sequence ID" value="NZ_MWUE01000008.1"/>
</dbReference>
<dbReference type="PROSITE" id="PS00893">
    <property type="entry name" value="NUDIX_BOX"/>
    <property type="match status" value="1"/>
</dbReference>
<sequence length="181" mass="20641">MKKALKEADIDEVQTLYRNPWFSVQKASIDLGEAQRRDFYAVHHDRPAVGIVAMQEEKILLIKQYRYLIDRVVWAIPSGGVDPDETPVCAARRELVEESGYRAKHLRELIRYHPSYGSSDQLFITFLATDLEFIGMEEDQDEVMDTGWFSLDAIRQMIASGDMPDGLSLVPLLLLLADPAR</sequence>
<dbReference type="GO" id="GO:0019693">
    <property type="term" value="P:ribose phosphate metabolic process"/>
    <property type="evidence" value="ECO:0007669"/>
    <property type="project" value="TreeGrafter"/>
</dbReference>
<accession>A0A1V9DMW7</accession>